<reference evidence="1 2" key="1">
    <citation type="submission" date="2015-06" db="EMBL/GenBank/DDBJ databases">
        <title>Draft Whole-Genome Sequence of the Entomopathogenic Bacterium Xenorhabdus khoisanae.</title>
        <authorList>
            <person name="Naidoo S."/>
            <person name="Featherston J."/>
            <person name="Gray V.M."/>
        </authorList>
    </citation>
    <scope>NUCLEOTIDE SEQUENCE [LARGE SCALE GENOMIC DNA]</scope>
    <source>
        <strain evidence="1 2">MCB</strain>
    </source>
</reference>
<dbReference type="AlphaFoldDB" id="A0A0J5FXS8"/>
<evidence type="ECO:0008006" key="3">
    <source>
        <dbReference type="Google" id="ProtNLM"/>
    </source>
</evidence>
<dbReference type="InterPro" id="IPR038625">
    <property type="entry name" value="R_equi_Vir_sf"/>
</dbReference>
<evidence type="ECO:0000313" key="1">
    <source>
        <dbReference type="EMBL" id="KMJ46757.1"/>
    </source>
</evidence>
<dbReference type="Pfam" id="PF05526">
    <property type="entry name" value="R_equi_Vir"/>
    <property type="match status" value="1"/>
</dbReference>
<comment type="caution">
    <text evidence="1">The sequence shown here is derived from an EMBL/GenBank/DDBJ whole genome shotgun (WGS) entry which is preliminary data.</text>
</comment>
<dbReference type="Proteomes" id="UP000036277">
    <property type="component" value="Unassembled WGS sequence"/>
</dbReference>
<accession>A0A0J5FXS8</accession>
<evidence type="ECO:0000313" key="2">
    <source>
        <dbReference type="Proteomes" id="UP000036277"/>
    </source>
</evidence>
<dbReference type="RefSeq" id="WP_047961706.1">
    <property type="nucleotide sequence ID" value="NZ_CAWMBG010000011.1"/>
</dbReference>
<proteinExistence type="predicted"/>
<dbReference type="EMBL" id="LFCV01000011">
    <property type="protein sequence ID" value="KMJ46757.1"/>
    <property type="molecule type" value="Genomic_DNA"/>
</dbReference>
<protein>
    <recommendedName>
        <fullName evidence="3">Virulence associated protein VapA</fullName>
    </recommendedName>
</protein>
<gene>
    <name evidence="1" type="ORF">AB204_02005</name>
</gene>
<dbReference type="InterPro" id="IPR008810">
    <property type="entry name" value="R_equi_Vir"/>
</dbReference>
<dbReference type="PATRIC" id="fig|880157.4.peg.418"/>
<name>A0A0J5FXS8_9GAMM</name>
<dbReference type="OrthoDB" id="6444156at2"/>
<sequence>MKSEFNEHEVKLQSLTTFCNEMKGKLEQSKIDEISREFLLSDKDNFYGAAFVLTCYVLSASLEVVLDNNVTFNGSADALGTPGKGKYWGKVYTSNYDELIDNTDNFWHFSNLTASTIMFFDKHNSFLGSFAGAGISSVLSTGAGNGQWAPIE</sequence>
<dbReference type="Gene3D" id="2.40.128.480">
    <property type="entry name" value="Rhodococcus equi virulence-associated protein"/>
    <property type="match status" value="1"/>
</dbReference>
<keyword evidence="2" id="KW-1185">Reference proteome</keyword>
<organism evidence="1 2">
    <name type="scientific">Xenorhabdus khoisanae</name>
    <dbReference type="NCBI Taxonomy" id="880157"/>
    <lineage>
        <taxon>Bacteria</taxon>
        <taxon>Pseudomonadati</taxon>
        <taxon>Pseudomonadota</taxon>
        <taxon>Gammaproteobacteria</taxon>
        <taxon>Enterobacterales</taxon>
        <taxon>Morganellaceae</taxon>
        <taxon>Xenorhabdus</taxon>
    </lineage>
</organism>